<dbReference type="Gene3D" id="1.25.40.10">
    <property type="entry name" value="Tetratricopeptide repeat domain"/>
    <property type="match status" value="1"/>
</dbReference>
<name>A0A438NB57_EXOME</name>
<dbReference type="OrthoDB" id="428342at2759"/>
<dbReference type="EMBL" id="NAJM01000010">
    <property type="protein sequence ID" value="RVX72992.1"/>
    <property type="molecule type" value="Genomic_DNA"/>
</dbReference>
<dbReference type="PANTHER" id="PTHR21581:SF6">
    <property type="entry name" value="TRAFFICKING PROTEIN PARTICLE COMPLEX SUBUNIT 12"/>
    <property type="match status" value="1"/>
</dbReference>
<feature type="compositionally biased region" description="Low complexity" evidence="1">
    <location>
        <begin position="33"/>
        <end position="56"/>
    </location>
</feature>
<dbReference type="AlphaFoldDB" id="A0A438NB57"/>
<dbReference type="PANTHER" id="PTHR21581">
    <property type="entry name" value="D-ALANYL-D-ALANINE CARBOXYPEPTIDASE"/>
    <property type="match status" value="1"/>
</dbReference>
<accession>A0A438NB57</accession>
<organism evidence="2 3">
    <name type="scientific">Exophiala mesophila</name>
    <name type="common">Black yeast-like fungus</name>
    <dbReference type="NCBI Taxonomy" id="212818"/>
    <lineage>
        <taxon>Eukaryota</taxon>
        <taxon>Fungi</taxon>
        <taxon>Dikarya</taxon>
        <taxon>Ascomycota</taxon>
        <taxon>Pezizomycotina</taxon>
        <taxon>Eurotiomycetes</taxon>
        <taxon>Chaetothyriomycetidae</taxon>
        <taxon>Chaetothyriales</taxon>
        <taxon>Herpotrichiellaceae</taxon>
        <taxon>Exophiala</taxon>
    </lineage>
</organism>
<dbReference type="SUPFAM" id="SSF48452">
    <property type="entry name" value="TPR-like"/>
    <property type="match status" value="1"/>
</dbReference>
<dbReference type="InterPro" id="IPR011990">
    <property type="entry name" value="TPR-like_helical_dom_sf"/>
</dbReference>
<gene>
    <name evidence="2" type="ORF">B0A52_03345</name>
</gene>
<evidence type="ECO:0000313" key="2">
    <source>
        <dbReference type="EMBL" id="RVX72992.1"/>
    </source>
</evidence>
<feature type="compositionally biased region" description="Polar residues" evidence="1">
    <location>
        <begin position="81"/>
        <end position="92"/>
    </location>
</feature>
<sequence>MSSSTTHHHRKASSRAALPRRTTKGPLDAVDDPLSLSATPSPSAPSAAPSLLPQSPQNALTDPSVTEMSEPDTLSHVPSLPQGNPGPSQQTEDPAAEERDLSFLLDPSLYHPLSQVEVPGPFRKPYLPSPTKTASLAKSLAQLDSLLSECAFLRAAQFAGAILISGTVRPTDAPTIFKLLEIRYSCLELCGNLAYAAQEAKALEDISSAFYYDDPATSAGGPGPESSLESKPVPRHVMPFSLRLQALRLQSIGFSDPRRGISTLYDTAAECREHLLSPLTSTEEQTLWAQRLSQVSIHVVNALIEMGDLDCAARTLETLKPSQADHVATWEARMILLRIKMGHVTKAQSLLNASQVQEPAKSMLTALLAISLGRIDEAARLLSQVDPTVDPAVSALARQNLAVAYLYNGEIKKAKLTLEELVDQGHSFQTLTINLATIYDLTSDRARDLKMALVSNVASHQNGAAQPRAFVNADFKL</sequence>
<dbReference type="GO" id="GO:0005794">
    <property type="term" value="C:Golgi apparatus"/>
    <property type="evidence" value="ECO:0007669"/>
    <property type="project" value="TreeGrafter"/>
</dbReference>
<feature type="compositionally biased region" description="Basic residues" evidence="1">
    <location>
        <begin position="1"/>
        <end position="13"/>
    </location>
</feature>
<feature type="region of interest" description="Disordered" evidence="1">
    <location>
        <begin position="1"/>
        <end position="98"/>
    </location>
</feature>
<dbReference type="GO" id="GO:0030008">
    <property type="term" value="C:TRAPP complex"/>
    <property type="evidence" value="ECO:0007669"/>
    <property type="project" value="TreeGrafter"/>
</dbReference>
<proteinExistence type="predicted"/>
<reference evidence="2 3" key="1">
    <citation type="submission" date="2017-03" db="EMBL/GenBank/DDBJ databases">
        <title>Genomes of endolithic fungi from Antarctica.</title>
        <authorList>
            <person name="Coleine C."/>
            <person name="Masonjones S."/>
            <person name="Stajich J.E."/>
        </authorList>
    </citation>
    <scope>NUCLEOTIDE SEQUENCE [LARGE SCALE GENOMIC DNA]</scope>
    <source>
        <strain evidence="2 3">CCFEE 6314</strain>
    </source>
</reference>
<comment type="caution">
    <text evidence="2">The sequence shown here is derived from an EMBL/GenBank/DDBJ whole genome shotgun (WGS) entry which is preliminary data.</text>
</comment>
<protein>
    <submittedName>
        <fullName evidence="2">Uncharacterized protein</fullName>
    </submittedName>
</protein>
<feature type="compositionally biased region" description="Polar residues" evidence="1">
    <location>
        <begin position="57"/>
        <end position="67"/>
    </location>
</feature>
<evidence type="ECO:0000256" key="1">
    <source>
        <dbReference type="SAM" id="MobiDB-lite"/>
    </source>
</evidence>
<evidence type="ECO:0000313" key="3">
    <source>
        <dbReference type="Proteomes" id="UP000288859"/>
    </source>
</evidence>
<dbReference type="Proteomes" id="UP000288859">
    <property type="component" value="Unassembled WGS sequence"/>
</dbReference>
<dbReference type="VEuPathDB" id="FungiDB:PV10_03951"/>